<name>A0A1Y2FBP0_PROLT</name>
<comment type="subcellular location">
    <subcellularLocation>
        <location evidence="1">Nucleus</location>
    </subcellularLocation>
</comment>
<dbReference type="AlphaFoldDB" id="A0A1Y2FBP0"/>
<evidence type="ECO:0000256" key="5">
    <source>
        <dbReference type="ARBA" id="ARBA00023242"/>
    </source>
</evidence>
<evidence type="ECO:0000256" key="4">
    <source>
        <dbReference type="ARBA" id="ARBA00023204"/>
    </source>
</evidence>
<keyword evidence="7" id="KW-1185">Reference proteome</keyword>
<dbReference type="OrthoDB" id="337581at2759"/>
<dbReference type="EMBL" id="MCFI01000012">
    <property type="protein sequence ID" value="ORY81037.1"/>
    <property type="molecule type" value="Genomic_DNA"/>
</dbReference>
<organism evidence="6 7">
    <name type="scientific">Protomyces lactucae-debilis</name>
    <dbReference type="NCBI Taxonomy" id="2754530"/>
    <lineage>
        <taxon>Eukaryota</taxon>
        <taxon>Fungi</taxon>
        <taxon>Dikarya</taxon>
        <taxon>Ascomycota</taxon>
        <taxon>Taphrinomycotina</taxon>
        <taxon>Taphrinomycetes</taxon>
        <taxon>Taphrinales</taxon>
        <taxon>Protomycetaceae</taxon>
        <taxon>Protomyces</taxon>
    </lineage>
</organism>
<dbReference type="PRINTS" id="PR01245">
    <property type="entry name" value="RAD1REC1"/>
</dbReference>
<comment type="similarity">
    <text evidence="2">Belongs to the rad1 family.</text>
</comment>
<reference evidence="6 7" key="1">
    <citation type="submission" date="2016-07" db="EMBL/GenBank/DDBJ databases">
        <title>Pervasive Adenine N6-methylation of Active Genes in Fungi.</title>
        <authorList>
            <consortium name="DOE Joint Genome Institute"/>
            <person name="Mondo S.J."/>
            <person name="Dannebaum R.O."/>
            <person name="Kuo R.C."/>
            <person name="Labutti K."/>
            <person name="Haridas S."/>
            <person name="Kuo A."/>
            <person name="Salamov A."/>
            <person name="Ahrendt S.R."/>
            <person name="Lipzen A."/>
            <person name="Sullivan W."/>
            <person name="Andreopoulos W.B."/>
            <person name="Clum A."/>
            <person name="Lindquist E."/>
            <person name="Daum C."/>
            <person name="Ramamoorthy G.K."/>
            <person name="Gryganskyi A."/>
            <person name="Culley D."/>
            <person name="Magnuson J.K."/>
            <person name="James T.Y."/>
            <person name="O'Malley M.A."/>
            <person name="Stajich J.E."/>
            <person name="Spatafora J.W."/>
            <person name="Visel A."/>
            <person name="Grigoriev I.V."/>
        </authorList>
    </citation>
    <scope>NUCLEOTIDE SEQUENCE [LARGE SCALE GENOMIC DNA]</scope>
    <source>
        <strain evidence="6 7">12-1054</strain>
    </source>
</reference>
<keyword evidence="5" id="KW-0539">Nucleus</keyword>
<gene>
    <name evidence="6" type="ORF">BCR37DRAFT_393668</name>
</gene>
<keyword evidence="4" id="KW-0234">DNA repair</keyword>
<dbReference type="PRINTS" id="PR01246">
    <property type="entry name" value="RAD1REPAIR"/>
</dbReference>
<evidence type="ECO:0000256" key="2">
    <source>
        <dbReference type="ARBA" id="ARBA00010991"/>
    </source>
</evidence>
<dbReference type="InterPro" id="IPR003021">
    <property type="entry name" value="Rad1_Rec1_Rad17"/>
</dbReference>
<keyword evidence="3" id="KW-0227">DNA damage</keyword>
<dbReference type="InterPro" id="IPR003011">
    <property type="entry name" value="Cell_cycle_checkpoint_Rad1"/>
</dbReference>
<dbReference type="RefSeq" id="XP_040724682.1">
    <property type="nucleotide sequence ID" value="XM_040871341.1"/>
</dbReference>
<dbReference type="Proteomes" id="UP000193685">
    <property type="component" value="Unassembled WGS sequence"/>
</dbReference>
<dbReference type="Pfam" id="PF02144">
    <property type="entry name" value="Rad1"/>
    <property type="match status" value="1"/>
</dbReference>
<dbReference type="PANTHER" id="PTHR10870:SF0">
    <property type="entry name" value="CELL CYCLE CHECKPOINT PROTEIN RAD1"/>
    <property type="match status" value="1"/>
</dbReference>
<dbReference type="OMA" id="WSQAYKF"/>
<dbReference type="Gene3D" id="3.70.10.10">
    <property type="match status" value="1"/>
</dbReference>
<dbReference type="GeneID" id="63787940"/>
<dbReference type="InterPro" id="IPR046938">
    <property type="entry name" value="DNA_clamp_sf"/>
</dbReference>
<dbReference type="GO" id="GO:0006281">
    <property type="term" value="P:DNA repair"/>
    <property type="evidence" value="ECO:0007669"/>
    <property type="project" value="UniProtKB-KW"/>
</dbReference>
<evidence type="ECO:0000256" key="3">
    <source>
        <dbReference type="ARBA" id="ARBA00022763"/>
    </source>
</evidence>
<protein>
    <submittedName>
        <fullName evidence="6">Rad1/Rec1/Rad17</fullName>
    </submittedName>
</protein>
<accession>A0A1Y2FBP0</accession>
<evidence type="ECO:0000256" key="1">
    <source>
        <dbReference type="ARBA" id="ARBA00004123"/>
    </source>
</evidence>
<evidence type="ECO:0000313" key="6">
    <source>
        <dbReference type="EMBL" id="ORY81037.1"/>
    </source>
</evidence>
<dbReference type="GO" id="GO:0000077">
    <property type="term" value="P:DNA damage checkpoint signaling"/>
    <property type="evidence" value="ECO:0007669"/>
    <property type="project" value="InterPro"/>
</dbReference>
<comment type="caution">
    <text evidence="6">The sequence shown here is derived from an EMBL/GenBank/DDBJ whole genome shotgun (WGS) entry which is preliminary data.</text>
</comment>
<dbReference type="PANTHER" id="PTHR10870">
    <property type="entry name" value="CELL CYCLE CHECKPOINT PROTEIN RAD1"/>
    <property type="match status" value="1"/>
</dbReference>
<dbReference type="GO" id="GO:0030896">
    <property type="term" value="C:checkpoint clamp complex"/>
    <property type="evidence" value="ECO:0007669"/>
    <property type="project" value="TreeGrafter"/>
</dbReference>
<dbReference type="SUPFAM" id="SSF55979">
    <property type="entry name" value="DNA clamp"/>
    <property type="match status" value="1"/>
</dbReference>
<proteinExistence type="inferred from homology"/>
<dbReference type="STRING" id="56484.A0A1Y2FBP0"/>
<sequence>MDAAKTTTPLFSALAVSLKPLQDVLRCIHFKPTALCQINHEGIKISVEDAKSLQAHAFLDTKLFSTFNLDLAETGDEMLLFGISLAALMEMLNIYTPSSGSFSQMKDGQYVRTSAYQANGPGGPLRLGNTIRVTYAELGGTLDLVLEEHGVQTQCRLTTYEPDEIAEISLEADPVPDRIIMRSAWLYEALTELELHQGDLLTIRQSPRQPFLRLAVKGILGEAQLDYPNDKQVLETFSCADDVKHVYRFGMIKTCLKAMNLSTRVSIRTDDVGTMAIQFMIDVGDNRNAFVEFRMVALDENGVESASEDGDRDDAENRELDETLVF</sequence>
<evidence type="ECO:0000313" key="7">
    <source>
        <dbReference type="Proteomes" id="UP000193685"/>
    </source>
</evidence>